<protein>
    <recommendedName>
        <fullName evidence="3">Reverse transcriptase</fullName>
    </recommendedName>
</protein>
<comment type="caution">
    <text evidence="1">The sequence shown here is derived from an EMBL/GenBank/DDBJ whole genome shotgun (WGS) entry which is preliminary data.</text>
</comment>
<proteinExistence type="predicted"/>
<accession>A0ABN8R6I4</accession>
<keyword evidence="2" id="KW-1185">Reference proteome</keyword>
<evidence type="ECO:0000313" key="2">
    <source>
        <dbReference type="Proteomes" id="UP001159427"/>
    </source>
</evidence>
<dbReference type="Proteomes" id="UP001159427">
    <property type="component" value="Unassembled WGS sequence"/>
</dbReference>
<reference evidence="1 2" key="1">
    <citation type="submission" date="2022-05" db="EMBL/GenBank/DDBJ databases">
        <authorList>
            <consortium name="Genoscope - CEA"/>
            <person name="William W."/>
        </authorList>
    </citation>
    <scope>NUCLEOTIDE SEQUENCE [LARGE SCALE GENOMIC DNA]</scope>
</reference>
<dbReference type="EMBL" id="CALNXI010001686">
    <property type="protein sequence ID" value="CAH3174954.1"/>
    <property type="molecule type" value="Genomic_DNA"/>
</dbReference>
<evidence type="ECO:0008006" key="3">
    <source>
        <dbReference type="Google" id="ProtNLM"/>
    </source>
</evidence>
<gene>
    <name evidence="1" type="ORF">PEVE_00009814</name>
</gene>
<sequence length="118" mass="13036">MIECWHTCSVDNGKISRDFLFNTGMKQGFVVAPALLSMMLSAMLSDAFSQGDGGVEICYRTDGKLYRPGGRKGNNQSQSYNHIRDPLFTDDSALNAVKHRPTLKSIFIESCSKINLAV</sequence>
<evidence type="ECO:0000313" key="1">
    <source>
        <dbReference type="EMBL" id="CAH3174954.1"/>
    </source>
</evidence>
<name>A0ABN8R6I4_9CNID</name>
<organism evidence="1 2">
    <name type="scientific">Porites evermanni</name>
    <dbReference type="NCBI Taxonomy" id="104178"/>
    <lineage>
        <taxon>Eukaryota</taxon>
        <taxon>Metazoa</taxon>
        <taxon>Cnidaria</taxon>
        <taxon>Anthozoa</taxon>
        <taxon>Hexacorallia</taxon>
        <taxon>Scleractinia</taxon>
        <taxon>Fungiina</taxon>
        <taxon>Poritidae</taxon>
        <taxon>Porites</taxon>
    </lineage>
</organism>